<proteinExistence type="predicted"/>
<evidence type="ECO:0000313" key="2">
    <source>
        <dbReference type="EMBL" id="MPC52461.1"/>
    </source>
</evidence>
<keyword evidence="3" id="KW-1185">Reference proteome</keyword>
<comment type="caution">
    <text evidence="2">The sequence shown here is derived from an EMBL/GenBank/DDBJ whole genome shotgun (WGS) entry which is preliminary data.</text>
</comment>
<sequence>MQGHAPTMLATPLALTSPHLINTPFTTPRPHPAIPFLPSTHHHHHHHHHITSKLIHHTTLFTVAQDLDLGSLEEEEEEKE</sequence>
<feature type="region of interest" description="Disordered" evidence="1">
    <location>
        <begin position="21"/>
        <end position="51"/>
    </location>
</feature>
<evidence type="ECO:0000256" key="1">
    <source>
        <dbReference type="SAM" id="MobiDB-lite"/>
    </source>
</evidence>
<gene>
    <name evidence="2" type="ORF">E2C01_046331</name>
</gene>
<organism evidence="2 3">
    <name type="scientific">Portunus trituberculatus</name>
    <name type="common">Swimming crab</name>
    <name type="synonym">Neptunus trituberculatus</name>
    <dbReference type="NCBI Taxonomy" id="210409"/>
    <lineage>
        <taxon>Eukaryota</taxon>
        <taxon>Metazoa</taxon>
        <taxon>Ecdysozoa</taxon>
        <taxon>Arthropoda</taxon>
        <taxon>Crustacea</taxon>
        <taxon>Multicrustacea</taxon>
        <taxon>Malacostraca</taxon>
        <taxon>Eumalacostraca</taxon>
        <taxon>Eucarida</taxon>
        <taxon>Decapoda</taxon>
        <taxon>Pleocyemata</taxon>
        <taxon>Brachyura</taxon>
        <taxon>Eubrachyura</taxon>
        <taxon>Portunoidea</taxon>
        <taxon>Portunidae</taxon>
        <taxon>Portuninae</taxon>
        <taxon>Portunus</taxon>
    </lineage>
</organism>
<dbReference type="AlphaFoldDB" id="A0A5B7FY67"/>
<name>A0A5B7FY67_PORTR</name>
<accession>A0A5B7FY67</accession>
<reference evidence="2 3" key="1">
    <citation type="submission" date="2019-05" db="EMBL/GenBank/DDBJ databases">
        <title>Another draft genome of Portunus trituberculatus and its Hox gene families provides insights of decapod evolution.</title>
        <authorList>
            <person name="Jeong J.-H."/>
            <person name="Song I."/>
            <person name="Kim S."/>
            <person name="Choi T."/>
            <person name="Kim D."/>
            <person name="Ryu S."/>
            <person name="Kim W."/>
        </authorList>
    </citation>
    <scope>NUCLEOTIDE SEQUENCE [LARGE SCALE GENOMIC DNA]</scope>
    <source>
        <tissue evidence="2">Muscle</tissue>
    </source>
</reference>
<feature type="compositionally biased region" description="Basic residues" evidence="1">
    <location>
        <begin position="40"/>
        <end position="51"/>
    </location>
</feature>
<protein>
    <submittedName>
        <fullName evidence="2">Uncharacterized protein</fullName>
    </submittedName>
</protein>
<dbReference type="Proteomes" id="UP000324222">
    <property type="component" value="Unassembled WGS sequence"/>
</dbReference>
<evidence type="ECO:0000313" key="3">
    <source>
        <dbReference type="Proteomes" id="UP000324222"/>
    </source>
</evidence>
<dbReference type="EMBL" id="VSRR010010898">
    <property type="protein sequence ID" value="MPC52461.1"/>
    <property type="molecule type" value="Genomic_DNA"/>
</dbReference>